<feature type="transmembrane region" description="Helical" evidence="6">
    <location>
        <begin position="174"/>
        <end position="195"/>
    </location>
</feature>
<dbReference type="Proteomes" id="UP000762703">
    <property type="component" value="Unassembled WGS sequence"/>
</dbReference>
<dbReference type="PROSITE" id="PS50267">
    <property type="entry name" value="NA_NEUROTRAN_SYMP_3"/>
    <property type="match status" value="1"/>
</dbReference>
<dbReference type="PANTHER" id="PTHR42948:SF1">
    <property type="entry name" value="TRANSPORTER"/>
    <property type="match status" value="1"/>
</dbReference>
<feature type="transmembrane region" description="Helical" evidence="6">
    <location>
        <begin position="427"/>
        <end position="450"/>
    </location>
</feature>
<feature type="transmembrane region" description="Helical" evidence="6">
    <location>
        <begin position="385"/>
        <end position="406"/>
    </location>
</feature>
<sequence length="489" mass="54576">MNKQSQWNSILTFILAMIGLTIGIGNIWRFSYVLYSNGGGSFFIPYVIAILIMGIPFLILEYGLGFSFKASFSKLMHSIRPEFEIIAWMIVLFVFIVVIYYMVILGWDFVYLLNSFNFGWGENPSLFFTNNVGGSANLAKASSFNIPTLICTLFLWGIFWFISYRDIDKGIGRISTIVIPLLFILMTIIIIYAFALPNSELGIKTLLTPDWSALFNINIWLAAFGQIIFTLSIGQAMVYTYASYLPKNTKLTDEVLLVVVTNSLYEIFVALGVFSVLGYMSSLSSIPMNELISEGTGLIFVVFPHIFNEMGVLGHIIAPLLFTSILFAGITSSFALFEPLLFSLCDKFGWSRRKGVTILTIVACTASVIFSTGISSHLVEVIDSFVNNFGILILIGAQAIIFGWFYGVEKVIPYLNEFSTIKVGKKWVFIIKYILPILIIAIWIFGLVGLFDGSGLFEITVDLIITIIVVSLSILFTKLNPTNSTEKID</sequence>
<feature type="transmembrane region" description="Helical" evidence="6">
    <location>
        <begin position="42"/>
        <end position="64"/>
    </location>
</feature>
<evidence type="ECO:0000256" key="2">
    <source>
        <dbReference type="ARBA" id="ARBA00022448"/>
    </source>
</evidence>
<dbReference type="EMBL" id="SUTE01000031">
    <property type="protein sequence ID" value="MBE6504878.1"/>
    <property type="molecule type" value="Genomic_DNA"/>
</dbReference>
<accession>A0A8T3V9Z4</accession>
<organism evidence="7 8">
    <name type="scientific">Methanobrevibacter millerae</name>
    <dbReference type="NCBI Taxonomy" id="230361"/>
    <lineage>
        <taxon>Archaea</taxon>
        <taxon>Methanobacteriati</taxon>
        <taxon>Methanobacteriota</taxon>
        <taxon>Methanomada group</taxon>
        <taxon>Methanobacteria</taxon>
        <taxon>Methanobacteriales</taxon>
        <taxon>Methanobacteriaceae</taxon>
        <taxon>Methanobrevibacter</taxon>
    </lineage>
</organism>
<feature type="transmembrane region" description="Helical" evidence="6">
    <location>
        <begin position="255"/>
        <end position="280"/>
    </location>
</feature>
<feature type="transmembrane region" description="Helical" evidence="6">
    <location>
        <begin position="215"/>
        <end position="234"/>
    </location>
</feature>
<feature type="transmembrane region" description="Helical" evidence="6">
    <location>
        <begin position="358"/>
        <end position="379"/>
    </location>
</feature>
<comment type="subcellular location">
    <subcellularLocation>
        <location evidence="1">Membrane</location>
        <topology evidence="1">Multi-pass membrane protein</topology>
    </subcellularLocation>
</comment>
<evidence type="ECO:0000256" key="4">
    <source>
        <dbReference type="ARBA" id="ARBA00022989"/>
    </source>
</evidence>
<dbReference type="NCBIfam" id="NF037979">
    <property type="entry name" value="Na_transp"/>
    <property type="match status" value="1"/>
</dbReference>
<evidence type="ECO:0000256" key="6">
    <source>
        <dbReference type="SAM" id="Phobius"/>
    </source>
</evidence>
<gene>
    <name evidence="7" type="ORF">E7Z73_03900</name>
</gene>
<proteinExistence type="predicted"/>
<dbReference type="InterPro" id="IPR037272">
    <property type="entry name" value="SNS_sf"/>
</dbReference>
<dbReference type="InterPro" id="IPR000175">
    <property type="entry name" value="Na/ntran_symport"/>
</dbReference>
<dbReference type="RefSeq" id="WP_303736521.1">
    <property type="nucleotide sequence ID" value="NZ_SUTE01000031.1"/>
</dbReference>
<evidence type="ECO:0000313" key="7">
    <source>
        <dbReference type="EMBL" id="MBE6504878.1"/>
    </source>
</evidence>
<keyword evidence="4 6" id="KW-1133">Transmembrane helix</keyword>
<evidence type="ECO:0000256" key="3">
    <source>
        <dbReference type="ARBA" id="ARBA00022692"/>
    </source>
</evidence>
<feature type="transmembrane region" description="Helical" evidence="6">
    <location>
        <begin position="144"/>
        <end position="162"/>
    </location>
</feature>
<dbReference type="SUPFAM" id="SSF161070">
    <property type="entry name" value="SNF-like"/>
    <property type="match status" value="1"/>
</dbReference>
<dbReference type="AlphaFoldDB" id="A0A8T3V9Z4"/>
<evidence type="ECO:0000313" key="8">
    <source>
        <dbReference type="Proteomes" id="UP000762703"/>
    </source>
</evidence>
<feature type="transmembrane region" description="Helical" evidence="6">
    <location>
        <begin position="85"/>
        <end position="107"/>
    </location>
</feature>
<dbReference type="PRINTS" id="PR00176">
    <property type="entry name" value="NANEUSMPORT"/>
</dbReference>
<keyword evidence="3 6" id="KW-0812">Transmembrane</keyword>
<keyword evidence="2" id="KW-0813">Transport</keyword>
<feature type="transmembrane region" description="Helical" evidence="6">
    <location>
        <begin position="456"/>
        <end position="477"/>
    </location>
</feature>
<comment type="caution">
    <text evidence="7">The sequence shown here is derived from an EMBL/GenBank/DDBJ whole genome shotgun (WGS) entry which is preliminary data.</text>
</comment>
<feature type="transmembrane region" description="Helical" evidence="6">
    <location>
        <begin position="7"/>
        <end position="30"/>
    </location>
</feature>
<reference evidence="7" key="1">
    <citation type="submission" date="2019-04" db="EMBL/GenBank/DDBJ databases">
        <title>Evolution of Biomass-Degrading Anaerobic Consortia Revealed by Metagenomics.</title>
        <authorList>
            <person name="Peng X."/>
        </authorList>
    </citation>
    <scope>NUCLEOTIDE SEQUENCE</scope>
    <source>
        <strain evidence="7">SIG12</strain>
    </source>
</reference>
<feature type="transmembrane region" description="Helical" evidence="6">
    <location>
        <begin position="316"/>
        <end position="337"/>
    </location>
</feature>
<dbReference type="Pfam" id="PF00209">
    <property type="entry name" value="SNF"/>
    <property type="match status" value="2"/>
</dbReference>
<dbReference type="GO" id="GO:0016020">
    <property type="term" value="C:membrane"/>
    <property type="evidence" value="ECO:0007669"/>
    <property type="project" value="UniProtKB-SubCell"/>
</dbReference>
<keyword evidence="5 6" id="KW-0472">Membrane</keyword>
<name>A0A8T3V9Z4_9EURY</name>
<protein>
    <submittedName>
        <fullName evidence="7">Sodium-dependent transporter</fullName>
    </submittedName>
</protein>
<evidence type="ECO:0000256" key="5">
    <source>
        <dbReference type="ARBA" id="ARBA00023136"/>
    </source>
</evidence>
<evidence type="ECO:0000256" key="1">
    <source>
        <dbReference type="ARBA" id="ARBA00004141"/>
    </source>
</evidence>
<dbReference type="PANTHER" id="PTHR42948">
    <property type="entry name" value="TRANSPORTER"/>
    <property type="match status" value="1"/>
</dbReference>